<reference evidence="1 2" key="1">
    <citation type="journal article" date="2011" name="J. Bacteriol.">
        <title>The Draft Genome of Planococcus donghaensis MPA1U2 Reveals Nonsporulation Pathways Controlled by a Conserved Spo0A Regulon.</title>
        <authorList>
            <person name="Pearson M.D."/>
            <person name="Noller H.F."/>
        </authorList>
    </citation>
    <scope>NUCLEOTIDE SEQUENCE [LARGE SCALE GENOMIC DNA]</scope>
    <source>
        <strain evidence="1 2">MPA1U2</strain>
    </source>
</reference>
<name>E7RHX1_9BACL</name>
<dbReference type="Gene3D" id="2.40.100.20">
    <property type="match status" value="1"/>
</dbReference>
<accession>E7RHX1</accession>
<dbReference type="InterPro" id="IPR024532">
    <property type="entry name" value="DUF3830"/>
</dbReference>
<dbReference type="EMBL" id="AEPB01000033">
    <property type="protein sequence ID" value="EGA89401.1"/>
    <property type="molecule type" value="Genomic_DNA"/>
</dbReference>
<dbReference type="Proteomes" id="UP000003052">
    <property type="component" value="Unassembled WGS sequence"/>
</dbReference>
<protein>
    <recommendedName>
        <fullName evidence="3">Cyclophilin-like domain-containing protein</fullName>
    </recommendedName>
</protein>
<evidence type="ECO:0000313" key="2">
    <source>
        <dbReference type="Proteomes" id="UP000003052"/>
    </source>
</evidence>
<dbReference type="eggNOG" id="ENOG503313N">
    <property type="taxonomic scope" value="Bacteria"/>
</dbReference>
<dbReference type="Pfam" id="PF12903">
    <property type="entry name" value="DUF3830"/>
    <property type="match status" value="1"/>
</dbReference>
<sequence length="158" mass="17653">MPNLIIHFHNSDIQVRAELLTEKAPKTTKELMSVLSSAYDTTGKHAMYTGKEISVQLAETLFQDSELGEQVKENLTCFPQPGDILFTYMPKYAWAGIPSKIFDVGIFYGSNARTFFPMGWLPGNLFARVVNEDLEKLAKMGDLTLTGGQQKLSLSIEE</sequence>
<organism evidence="1 2">
    <name type="scientific">Planococcus donghaensis MPA1U2</name>
    <dbReference type="NCBI Taxonomy" id="933115"/>
    <lineage>
        <taxon>Bacteria</taxon>
        <taxon>Bacillati</taxon>
        <taxon>Bacillota</taxon>
        <taxon>Bacilli</taxon>
        <taxon>Bacillales</taxon>
        <taxon>Caryophanaceae</taxon>
        <taxon>Planococcus</taxon>
    </lineage>
</organism>
<dbReference type="RefSeq" id="WP_008431118.1">
    <property type="nucleotide sequence ID" value="NZ_AEPB01000033.1"/>
</dbReference>
<proteinExistence type="predicted"/>
<evidence type="ECO:0008006" key="3">
    <source>
        <dbReference type="Google" id="ProtNLM"/>
    </source>
</evidence>
<evidence type="ECO:0000313" key="1">
    <source>
        <dbReference type="EMBL" id="EGA89401.1"/>
    </source>
</evidence>
<comment type="caution">
    <text evidence="1">The sequence shown here is derived from an EMBL/GenBank/DDBJ whole genome shotgun (WGS) entry which is preliminary data.</text>
</comment>
<dbReference type="OrthoDB" id="8479268at2"/>
<dbReference type="AlphaFoldDB" id="E7RHX1"/>
<gene>
    <name evidence="1" type="ORF">GPDM_10395</name>
</gene>